<dbReference type="PANTHER" id="PTHR23355:SF9">
    <property type="entry name" value="DIS3-LIKE EXONUCLEASE 2"/>
    <property type="match status" value="1"/>
</dbReference>
<dbReference type="OrthoDB" id="5800376at2"/>
<dbReference type="SUPFAM" id="SSF50249">
    <property type="entry name" value="Nucleic acid-binding proteins"/>
    <property type="match status" value="1"/>
</dbReference>
<dbReference type="RefSeq" id="WP_075733347.1">
    <property type="nucleotide sequence ID" value="NZ_CP009249.1"/>
</dbReference>
<sequence length="462" mass="50166">MKLYAAPLDFDPIAQELGIERGFSPQHHQLAREATDRFAGQRADALDIPLVTIDPEGSQDLDQAVCIKPQGDGYVVYYAIADVAAFIEPGSPLEDEGFKRGQTIYLPDEPARLHPEEISEDKASLLPGVPRPAVLWTFHLDADGEVKNFTVERAQVKSRAQLNYAGVHQDLLQGQLHPSIALLPTVGQLRQQSSRRRGAISLRMPAQRVAEDPQGRFELVTEPRLEVMDYNSEISLLTGMCAGNLIAGHGVGLLRTLPDADEAAKATFVAEAAALGYEVTQAGIGEFLRTVAADSPQGMAVMREALYLLRGAGYAWLPEDEPETRAGIGGYYAHVTAPLRRLCDRFATEVCLSITAGQPIPEWVSARAQDLKETMHRTTALAHHADRACLNLTIATVLKPWVGHNFPAVILDSTESKAKALITQPPLVAGVIGSPEPGTNTAVTLVRAEIEKREVAFAWPAD</sequence>
<accession>A0A1L7D223</accession>
<dbReference type="Proteomes" id="UP000185491">
    <property type="component" value="Chromosome"/>
</dbReference>
<keyword evidence="3" id="KW-1185">Reference proteome</keyword>
<dbReference type="AlphaFoldDB" id="A0A1L7D223"/>
<dbReference type="Pfam" id="PF00773">
    <property type="entry name" value="RNB"/>
    <property type="match status" value="1"/>
</dbReference>
<dbReference type="InterPro" id="IPR050180">
    <property type="entry name" value="RNR_Ribonuclease"/>
</dbReference>
<dbReference type="KEGG" id="cpho:CPHO_03810"/>
<dbReference type="EMBL" id="CP009249">
    <property type="protein sequence ID" value="APT92154.1"/>
    <property type="molecule type" value="Genomic_DNA"/>
</dbReference>
<dbReference type="PANTHER" id="PTHR23355">
    <property type="entry name" value="RIBONUCLEASE"/>
    <property type="match status" value="1"/>
</dbReference>
<dbReference type="STRING" id="161895.CPHO_03810"/>
<dbReference type="GO" id="GO:0003723">
    <property type="term" value="F:RNA binding"/>
    <property type="evidence" value="ECO:0007669"/>
    <property type="project" value="InterPro"/>
</dbReference>
<dbReference type="GO" id="GO:0006402">
    <property type="term" value="P:mRNA catabolic process"/>
    <property type="evidence" value="ECO:0007669"/>
    <property type="project" value="TreeGrafter"/>
</dbReference>
<dbReference type="GO" id="GO:0004540">
    <property type="term" value="F:RNA nuclease activity"/>
    <property type="evidence" value="ECO:0007669"/>
    <property type="project" value="InterPro"/>
</dbReference>
<dbReference type="InterPro" id="IPR001900">
    <property type="entry name" value="RNase_II/R"/>
</dbReference>
<organism evidence="2 3">
    <name type="scientific">Corynebacterium phocae</name>
    <dbReference type="NCBI Taxonomy" id="161895"/>
    <lineage>
        <taxon>Bacteria</taxon>
        <taxon>Bacillati</taxon>
        <taxon>Actinomycetota</taxon>
        <taxon>Actinomycetes</taxon>
        <taxon>Mycobacteriales</taxon>
        <taxon>Corynebacteriaceae</taxon>
        <taxon>Corynebacterium</taxon>
    </lineage>
</organism>
<protein>
    <submittedName>
        <fullName evidence="2">Exoribonuclease</fullName>
    </submittedName>
</protein>
<dbReference type="SMART" id="SM00955">
    <property type="entry name" value="RNB"/>
    <property type="match status" value="1"/>
</dbReference>
<dbReference type="InterPro" id="IPR012340">
    <property type="entry name" value="NA-bd_OB-fold"/>
</dbReference>
<proteinExistence type="predicted"/>
<feature type="domain" description="RNB" evidence="1">
    <location>
        <begin position="42"/>
        <end position="357"/>
    </location>
</feature>
<evidence type="ECO:0000259" key="1">
    <source>
        <dbReference type="SMART" id="SM00955"/>
    </source>
</evidence>
<dbReference type="Pfam" id="PF18614">
    <property type="entry name" value="RNase_II_C_S1"/>
    <property type="match status" value="1"/>
</dbReference>
<reference evidence="2 3" key="1">
    <citation type="submission" date="2014-08" db="EMBL/GenBank/DDBJ databases">
        <title>Complete genome sequence of Corynebacterium phocae M408/89/1(T)(=DSM 44612(T)), isolated from the common seal (Phoca vitulina).</title>
        <authorList>
            <person name="Ruckert C."/>
            <person name="Albersmeier A."/>
            <person name="Winkler A."/>
            <person name="Kalinowski J."/>
        </authorList>
    </citation>
    <scope>NUCLEOTIDE SEQUENCE [LARGE SCALE GENOMIC DNA]</scope>
    <source>
        <strain evidence="2 3">M408/89/1</strain>
    </source>
</reference>
<evidence type="ECO:0000313" key="2">
    <source>
        <dbReference type="EMBL" id="APT92154.1"/>
    </source>
</evidence>
<gene>
    <name evidence="2" type="ORF">CPHO_03810</name>
</gene>
<name>A0A1L7D223_9CORY</name>
<dbReference type="InterPro" id="IPR040596">
    <property type="entry name" value="RNase_II_C_S1"/>
</dbReference>
<evidence type="ECO:0000313" key="3">
    <source>
        <dbReference type="Proteomes" id="UP000185491"/>
    </source>
</evidence>